<dbReference type="GO" id="GO:0004364">
    <property type="term" value="F:glutathione transferase activity"/>
    <property type="evidence" value="ECO:0007669"/>
    <property type="project" value="InterPro"/>
</dbReference>
<dbReference type="InterPro" id="IPR045074">
    <property type="entry name" value="GST_C_Tau"/>
</dbReference>
<evidence type="ECO:0000313" key="2">
    <source>
        <dbReference type="EMBL" id="VVA33054.1"/>
    </source>
</evidence>
<evidence type="ECO:0000259" key="1">
    <source>
        <dbReference type="PROSITE" id="PS50405"/>
    </source>
</evidence>
<dbReference type="PROSITE" id="PS50405">
    <property type="entry name" value="GST_CTER"/>
    <property type="match status" value="1"/>
</dbReference>
<name>A0A5E4G062_PRUDU</name>
<dbReference type="CDD" id="cd03185">
    <property type="entry name" value="GST_C_Tau"/>
    <property type="match status" value="1"/>
</dbReference>
<sequence length="115" mass="13298">MQCVISAWTASRTKGHEQEKALESAQESLQLLNKLIEGKKFFGGETMGFLDFVVGSLPNWLKFLEEFQGIKLFDTKELPFLHEWAQRFTEIPIIKESIPKIEDLLNYSRAQHKAK</sequence>
<dbReference type="GO" id="GO:0006749">
    <property type="term" value="P:glutathione metabolic process"/>
    <property type="evidence" value="ECO:0007669"/>
    <property type="project" value="InterPro"/>
</dbReference>
<dbReference type="SUPFAM" id="SSF47616">
    <property type="entry name" value="GST C-terminal domain-like"/>
    <property type="match status" value="1"/>
</dbReference>
<dbReference type="Pfam" id="PF00043">
    <property type="entry name" value="GST_C"/>
    <property type="match status" value="1"/>
</dbReference>
<evidence type="ECO:0000313" key="3">
    <source>
        <dbReference type="Proteomes" id="UP000327085"/>
    </source>
</evidence>
<dbReference type="InterPro" id="IPR004046">
    <property type="entry name" value="GST_C"/>
</dbReference>
<dbReference type="InterPro" id="IPR010987">
    <property type="entry name" value="Glutathione-S-Trfase_C-like"/>
</dbReference>
<dbReference type="AlphaFoldDB" id="A0A5E4G062"/>
<dbReference type="PANTHER" id="PTHR11260">
    <property type="entry name" value="GLUTATHIONE S-TRANSFERASE, GST, SUPERFAMILY, GST DOMAIN CONTAINING"/>
    <property type="match status" value="1"/>
</dbReference>
<organism evidence="2 3">
    <name type="scientific">Prunus dulcis</name>
    <name type="common">Almond</name>
    <name type="synonym">Amygdalus dulcis</name>
    <dbReference type="NCBI Taxonomy" id="3755"/>
    <lineage>
        <taxon>Eukaryota</taxon>
        <taxon>Viridiplantae</taxon>
        <taxon>Streptophyta</taxon>
        <taxon>Embryophyta</taxon>
        <taxon>Tracheophyta</taxon>
        <taxon>Spermatophyta</taxon>
        <taxon>Magnoliopsida</taxon>
        <taxon>eudicotyledons</taxon>
        <taxon>Gunneridae</taxon>
        <taxon>Pentapetalae</taxon>
        <taxon>rosids</taxon>
        <taxon>fabids</taxon>
        <taxon>Rosales</taxon>
        <taxon>Rosaceae</taxon>
        <taxon>Amygdaloideae</taxon>
        <taxon>Amygdaleae</taxon>
        <taxon>Prunus</taxon>
    </lineage>
</organism>
<gene>
    <name evidence="2" type="ORF">ALMOND_2B022340</name>
</gene>
<dbReference type="InterPro" id="IPR045073">
    <property type="entry name" value="Omega/Tau-like"/>
</dbReference>
<reference evidence="3" key="1">
    <citation type="journal article" date="2020" name="Plant J.">
        <title>Transposons played a major role in the diversification between the closely related almond and peach genomes: results from the almond genome sequence.</title>
        <authorList>
            <person name="Alioto T."/>
            <person name="Alexiou K.G."/>
            <person name="Bardil A."/>
            <person name="Barteri F."/>
            <person name="Castanera R."/>
            <person name="Cruz F."/>
            <person name="Dhingra A."/>
            <person name="Duval H."/>
            <person name="Fernandez I Marti A."/>
            <person name="Frias L."/>
            <person name="Galan B."/>
            <person name="Garcia J.L."/>
            <person name="Howad W."/>
            <person name="Gomez-Garrido J."/>
            <person name="Gut M."/>
            <person name="Julca I."/>
            <person name="Morata J."/>
            <person name="Puigdomenech P."/>
            <person name="Ribeca P."/>
            <person name="Rubio Cabetas M.J."/>
            <person name="Vlasova A."/>
            <person name="Wirthensohn M."/>
            <person name="Garcia-Mas J."/>
            <person name="Gabaldon T."/>
            <person name="Casacuberta J.M."/>
            <person name="Arus P."/>
        </authorList>
    </citation>
    <scope>NUCLEOTIDE SEQUENCE [LARGE SCALE GENOMIC DNA]</scope>
    <source>
        <strain evidence="3">cv. Texas</strain>
    </source>
</reference>
<dbReference type="Gene3D" id="1.20.1050.10">
    <property type="match status" value="1"/>
</dbReference>
<dbReference type="EMBL" id="CABIKO010000271">
    <property type="protein sequence ID" value="VVA33054.1"/>
    <property type="molecule type" value="Genomic_DNA"/>
</dbReference>
<dbReference type="GO" id="GO:0005737">
    <property type="term" value="C:cytoplasm"/>
    <property type="evidence" value="ECO:0007669"/>
    <property type="project" value="TreeGrafter"/>
</dbReference>
<accession>A0A5E4G062</accession>
<protein>
    <submittedName>
        <fullName evidence="2">PREDICTED: glutathione</fullName>
    </submittedName>
</protein>
<feature type="domain" description="GST C-terminal" evidence="1">
    <location>
        <begin position="1"/>
        <end position="115"/>
    </location>
</feature>
<proteinExistence type="predicted"/>
<dbReference type="Gramene" id="VVA33054">
    <property type="protein sequence ID" value="VVA33054"/>
    <property type="gene ID" value="Prudul26B022340"/>
</dbReference>
<dbReference type="InterPro" id="IPR036282">
    <property type="entry name" value="Glutathione-S-Trfase_C_sf"/>
</dbReference>
<dbReference type="Proteomes" id="UP000327085">
    <property type="component" value="Chromosome 5"/>
</dbReference>
<dbReference type="PANTHER" id="PTHR11260:SF590">
    <property type="entry name" value="GLUTATHIONE TRANSFERASE"/>
    <property type="match status" value="1"/>
</dbReference>